<reference evidence="2" key="1">
    <citation type="submission" date="2014-06" db="EMBL/GenBank/DDBJ databases">
        <authorList>
            <person name="Le Roux Frederique"/>
        </authorList>
    </citation>
    <scope>NUCLEOTIDE SEQUENCE [LARGE SCALE GENOMIC DNA]</scope>
    <source>
        <strain evidence="2">J5-5</strain>
    </source>
</reference>
<dbReference type="Proteomes" id="UP000049495">
    <property type="component" value="Unassembled WGS sequence"/>
</dbReference>
<dbReference type="InterPro" id="IPR003737">
    <property type="entry name" value="GlcNAc_PI_deacetylase-related"/>
</dbReference>
<dbReference type="RefSeq" id="WP_055320024.1">
    <property type="nucleotide sequence ID" value="NZ_CAWQCV010000130.1"/>
</dbReference>
<dbReference type="AlphaFoldDB" id="A0A822N017"/>
<protein>
    <recommendedName>
        <fullName evidence="3">LmbE family N-acetylglucosaminyl deacetylase</fullName>
    </recommendedName>
</protein>
<dbReference type="EMBL" id="CCJV01000137">
    <property type="protein sequence ID" value="CDT61355.1"/>
    <property type="molecule type" value="Genomic_DNA"/>
</dbReference>
<dbReference type="GO" id="GO:0016811">
    <property type="term" value="F:hydrolase activity, acting on carbon-nitrogen (but not peptide) bonds, in linear amides"/>
    <property type="evidence" value="ECO:0007669"/>
    <property type="project" value="TreeGrafter"/>
</dbReference>
<dbReference type="SUPFAM" id="SSF102588">
    <property type="entry name" value="LmbE-like"/>
    <property type="match status" value="1"/>
</dbReference>
<dbReference type="InterPro" id="IPR024078">
    <property type="entry name" value="LmbE-like_dom_sf"/>
</dbReference>
<dbReference type="PANTHER" id="PTHR12993">
    <property type="entry name" value="N-ACETYLGLUCOSAMINYL-PHOSPHATIDYLINOSITOL DE-N-ACETYLASE-RELATED"/>
    <property type="match status" value="1"/>
</dbReference>
<dbReference type="Gene3D" id="3.40.50.10320">
    <property type="entry name" value="LmbE-like"/>
    <property type="match status" value="1"/>
</dbReference>
<sequence length="224" mass="24725">MINKRALIVAPHADDETLGCGGTILKLIDQGYKVDWLLVTGMSINAGFTDAQIEIRDLEIALASQKYGFDGVHQLGLPPAQLETLAKGDIIAPISQVISSIKPEIVFTAYRNDAHSDHEIVFDSVMSATKSFRYPFVKKVLAYETMSETDYGLKPEDGGFKPNVFVDVGPYLKQKLEILSIFESEVHDFPFPRSLKALESLAYVRGAQSNSEAAEAFLLIKEIL</sequence>
<evidence type="ECO:0000313" key="2">
    <source>
        <dbReference type="Proteomes" id="UP000049495"/>
    </source>
</evidence>
<organism evidence="1 2">
    <name type="scientific">Vibrio crassostreae</name>
    <dbReference type="NCBI Taxonomy" id="246167"/>
    <lineage>
        <taxon>Bacteria</taxon>
        <taxon>Pseudomonadati</taxon>
        <taxon>Pseudomonadota</taxon>
        <taxon>Gammaproteobacteria</taxon>
        <taxon>Vibrionales</taxon>
        <taxon>Vibrionaceae</taxon>
        <taxon>Vibrio</taxon>
    </lineage>
</organism>
<dbReference type="Pfam" id="PF02585">
    <property type="entry name" value="PIG-L"/>
    <property type="match status" value="1"/>
</dbReference>
<accession>A0A822N017</accession>
<evidence type="ECO:0008006" key="3">
    <source>
        <dbReference type="Google" id="ProtNLM"/>
    </source>
</evidence>
<evidence type="ECO:0000313" key="1">
    <source>
        <dbReference type="EMBL" id="CDT61355.1"/>
    </source>
</evidence>
<gene>
    <name evidence="1" type="ORF">VCR5J5_730106</name>
</gene>
<proteinExistence type="predicted"/>
<dbReference type="PANTHER" id="PTHR12993:SF30">
    <property type="entry name" value="N-ACETYL-ALPHA-D-GLUCOSAMINYL L-MALATE DEACETYLASE 1"/>
    <property type="match status" value="1"/>
</dbReference>
<name>A0A822N017_9VIBR</name>
<comment type="caution">
    <text evidence="1">The sequence shown here is derived from an EMBL/GenBank/DDBJ whole genome shotgun (WGS) entry which is preliminary data.</text>
</comment>